<dbReference type="KEGG" id="fcy:FRACYDRAFT_181609"/>
<gene>
    <name evidence="2" type="ORF">FRACYDRAFT_181609</name>
</gene>
<dbReference type="InterPro" id="IPR036249">
    <property type="entry name" value="Thioredoxin-like_sf"/>
</dbReference>
<reference evidence="2 3" key="1">
    <citation type="submission" date="2016-09" db="EMBL/GenBank/DDBJ databases">
        <title>Extensive genetic diversity and differential bi-allelic expression allows diatom success in the polar Southern Ocean.</title>
        <authorList>
            <consortium name="DOE Joint Genome Institute"/>
            <person name="Mock T."/>
            <person name="Otillar R.P."/>
            <person name="Strauss J."/>
            <person name="Dupont C."/>
            <person name="Frickenhaus S."/>
            <person name="Maumus F."/>
            <person name="Mcmullan M."/>
            <person name="Sanges R."/>
            <person name="Schmutz J."/>
            <person name="Toseland A."/>
            <person name="Valas R."/>
            <person name="Veluchamy A."/>
            <person name="Ward B.J."/>
            <person name="Allen A."/>
            <person name="Barry K."/>
            <person name="Falciatore A."/>
            <person name="Ferrante M."/>
            <person name="Fortunato A.E."/>
            <person name="Gloeckner G."/>
            <person name="Gruber A."/>
            <person name="Hipkin R."/>
            <person name="Janech M."/>
            <person name="Kroth P."/>
            <person name="Leese F."/>
            <person name="Lindquist E."/>
            <person name="Lyon B.R."/>
            <person name="Martin J."/>
            <person name="Mayer C."/>
            <person name="Parker M."/>
            <person name="Quesneville H."/>
            <person name="Raymond J."/>
            <person name="Uhlig C."/>
            <person name="Valentin K.U."/>
            <person name="Worden A.Z."/>
            <person name="Armbrust E.V."/>
            <person name="Bowler C."/>
            <person name="Green B."/>
            <person name="Moulton V."/>
            <person name="Van Oosterhout C."/>
            <person name="Grigoriev I."/>
        </authorList>
    </citation>
    <scope>NUCLEOTIDE SEQUENCE [LARGE SCALE GENOMIC DNA]</scope>
    <source>
        <strain evidence="2 3">CCMP1102</strain>
    </source>
</reference>
<name>A0A1E7FPD6_9STRA</name>
<dbReference type="SUPFAM" id="SSF52833">
    <property type="entry name" value="Thioredoxin-like"/>
    <property type="match status" value="1"/>
</dbReference>
<dbReference type="Gene3D" id="3.40.30.10">
    <property type="entry name" value="Glutaredoxin"/>
    <property type="match status" value="1"/>
</dbReference>
<evidence type="ECO:0000313" key="2">
    <source>
        <dbReference type="EMBL" id="OEU20022.1"/>
    </source>
</evidence>
<dbReference type="CDD" id="cd03024">
    <property type="entry name" value="DsbA_FrnE"/>
    <property type="match status" value="1"/>
</dbReference>
<dbReference type="PANTHER" id="PTHR13887:SF41">
    <property type="entry name" value="THIOREDOXIN SUPERFAMILY PROTEIN"/>
    <property type="match status" value="1"/>
</dbReference>
<sequence>PWCFIGKRRLELAIKMANDDPQFKDVDFNVIWRPFQLNAAAPKGKGVNKMEMYLEKFGKSRMDTMLPQMKETGLKEGINFSYGGYTGNTFDSHRLIWKAKEVGGIDLQDKVVESLFKAYFEEEKSMGDLSVLIDCANRVEGMMDDVSVKEFLEESNNGKNETLKELEEYRRVYGVSGVPFFIFNDKYSLSGAQPPDEILSVFKKLV</sequence>
<protein>
    <submittedName>
        <fullName evidence="2">Thioredoxin-like protein</fullName>
    </submittedName>
</protein>
<dbReference type="PANTHER" id="PTHR13887">
    <property type="entry name" value="GLUTATHIONE S-TRANSFERASE KAPPA"/>
    <property type="match status" value="1"/>
</dbReference>
<dbReference type="InterPro" id="IPR001853">
    <property type="entry name" value="DSBA-like_thioredoxin_dom"/>
</dbReference>
<dbReference type="AlphaFoldDB" id="A0A1E7FPD6"/>
<keyword evidence="3" id="KW-1185">Reference proteome</keyword>
<dbReference type="Pfam" id="PF01323">
    <property type="entry name" value="DSBA"/>
    <property type="match status" value="1"/>
</dbReference>
<dbReference type="InParanoid" id="A0A1E7FPD6"/>
<dbReference type="OrthoDB" id="60308at2759"/>
<dbReference type="Proteomes" id="UP000095751">
    <property type="component" value="Unassembled WGS sequence"/>
</dbReference>
<organism evidence="2 3">
    <name type="scientific">Fragilariopsis cylindrus CCMP1102</name>
    <dbReference type="NCBI Taxonomy" id="635003"/>
    <lineage>
        <taxon>Eukaryota</taxon>
        <taxon>Sar</taxon>
        <taxon>Stramenopiles</taxon>
        <taxon>Ochrophyta</taxon>
        <taxon>Bacillariophyta</taxon>
        <taxon>Bacillariophyceae</taxon>
        <taxon>Bacillariophycidae</taxon>
        <taxon>Bacillariales</taxon>
        <taxon>Bacillariaceae</taxon>
        <taxon>Fragilariopsis</taxon>
    </lineage>
</organism>
<evidence type="ECO:0000259" key="1">
    <source>
        <dbReference type="Pfam" id="PF01323"/>
    </source>
</evidence>
<proteinExistence type="predicted"/>
<feature type="non-terminal residue" evidence="2">
    <location>
        <position position="1"/>
    </location>
</feature>
<dbReference type="EMBL" id="KV784355">
    <property type="protein sequence ID" value="OEU20022.1"/>
    <property type="molecule type" value="Genomic_DNA"/>
</dbReference>
<accession>A0A1E7FPD6</accession>
<dbReference type="GO" id="GO:0016491">
    <property type="term" value="F:oxidoreductase activity"/>
    <property type="evidence" value="ECO:0007669"/>
    <property type="project" value="InterPro"/>
</dbReference>
<feature type="domain" description="DSBA-like thioredoxin" evidence="1">
    <location>
        <begin position="1"/>
        <end position="200"/>
    </location>
</feature>
<evidence type="ECO:0000313" key="3">
    <source>
        <dbReference type="Proteomes" id="UP000095751"/>
    </source>
</evidence>